<feature type="domain" description="NodB homology" evidence="3">
    <location>
        <begin position="180"/>
        <end position="377"/>
    </location>
</feature>
<name>A0ABY7JQR8_9FIRM</name>
<accession>A0ABY7JQR8</accession>
<evidence type="ECO:0000313" key="4">
    <source>
        <dbReference type="EMBL" id="WAW15699.1"/>
    </source>
</evidence>
<dbReference type="RefSeq" id="WP_269312377.1">
    <property type="nucleotide sequence ID" value="NZ_CP114052.1"/>
</dbReference>
<gene>
    <name evidence="4" type="ORF">O0R46_04415</name>
</gene>
<dbReference type="Proteomes" id="UP001164187">
    <property type="component" value="Chromosome"/>
</dbReference>
<protein>
    <submittedName>
        <fullName evidence="4">Polysaccharide deacetylase</fullName>
    </submittedName>
</protein>
<dbReference type="InterPro" id="IPR011330">
    <property type="entry name" value="Glyco_hydro/deAcase_b/a-brl"/>
</dbReference>
<feature type="region of interest" description="Disordered" evidence="1">
    <location>
        <begin position="1"/>
        <end position="21"/>
    </location>
</feature>
<dbReference type="PANTHER" id="PTHR10587">
    <property type="entry name" value="GLYCOSYL TRANSFERASE-RELATED"/>
    <property type="match status" value="1"/>
</dbReference>
<keyword evidence="2" id="KW-0472">Membrane</keyword>
<dbReference type="EMBL" id="CP114052">
    <property type="protein sequence ID" value="WAW15699.1"/>
    <property type="molecule type" value="Genomic_DNA"/>
</dbReference>
<feature type="transmembrane region" description="Helical" evidence="2">
    <location>
        <begin position="94"/>
        <end position="114"/>
    </location>
</feature>
<keyword evidence="2" id="KW-0812">Transmembrane</keyword>
<evidence type="ECO:0000259" key="3">
    <source>
        <dbReference type="PROSITE" id="PS51677"/>
    </source>
</evidence>
<evidence type="ECO:0000313" key="5">
    <source>
        <dbReference type="Proteomes" id="UP001164187"/>
    </source>
</evidence>
<dbReference type="InterPro" id="IPR002509">
    <property type="entry name" value="NODB_dom"/>
</dbReference>
<dbReference type="PROSITE" id="PS51677">
    <property type="entry name" value="NODB"/>
    <property type="match status" value="1"/>
</dbReference>
<sequence>MDNDDRIVTQEDINNSKNKKVDSEDIELTREFEPLDNNAITEESISDDEIVLDQAKESNIIDEDMNSIRNTDIYAKHNRIQKLKDKKKNKTKKTILFIIILLSILLCVGIFVAYKLNPSSADINADNKTNLEFEKMLDEKNNKNKAVIGQKEDAKKIYGVDAAKVWNSLNTYDIDNNGKKEVFLTFDDGPSTTNTPKVLKILNDNNVKGTFFVTGKAQTIDGAPQILRQLYDNGMAIGNHSYSHDYTFLYPKRIYNEKNFLSDIKKNEKKIQESLGMPNFTTRVIRCPGGQMSWQKTEPLNNYFIANDMVSMDWNSLNGDAEPPKKDAKALYDFAVKESKGKNLIVLLMHDTYGKEETVKYLDNIIKYYKSQGYEFKTLV</sequence>
<evidence type="ECO:0000256" key="1">
    <source>
        <dbReference type="SAM" id="MobiDB-lite"/>
    </source>
</evidence>
<dbReference type="InterPro" id="IPR050248">
    <property type="entry name" value="Polysacc_deacetylase_ArnD"/>
</dbReference>
<keyword evidence="2" id="KW-1133">Transmembrane helix</keyword>
<evidence type="ECO:0000256" key="2">
    <source>
        <dbReference type="SAM" id="Phobius"/>
    </source>
</evidence>
<keyword evidence="5" id="KW-1185">Reference proteome</keyword>
<dbReference type="Pfam" id="PF01522">
    <property type="entry name" value="Polysacc_deac_1"/>
    <property type="match status" value="1"/>
</dbReference>
<dbReference type="CDD" id="cd10944">
    <property type="entry name" value="CE4_SmPgdA_like"/>
    <property type="match status" value="1"/>
</dbReference>
<dbReference type="Gene3D" id="3.20.20.370">
    <property type="entry name" value="Glycoside hydrolase/deacetylase"/>
    <property type="match status" value="1"/>
</dbReference>
<proteinExistence type="predicted"/>
<reference evidence="4" key="1">
    <citation type="submission" date="2022-12" db="EMBL/GenBank/DDBJ databases">
        <title>Peptostreptococcus.</title>
        <authorList>
            <person name="Lee S.H."/>
        </authorList>
    </citation>
    <scope>NUCLEOTIDE SEQUENCE</scope>
    <source>
        <strain evidence="4">CBA3647</strain>
    </source>
</reference>
<dbReference type="SUPFAM" id="SSF88713">
    <property type="entry name" value="Glycoside hydrolase/deacetylase"/>
    <property type="match status" value="1"/>
</dbReference>
<organism evidence="4 5">
    <name type="scientific">Peptostreptococcus equinus</name>
    <dbReference type="NCBI Taxonomy" id="3003601"/>
    <lineage>
        <taxon>Bacteria</taxon>
        <taxon>Bacillati</taxon>
        <taxon>Bacillota</taxon>
        <taxon>Clostridia</taxon>
        <taxon>Peptostreptococcales</taxon>
        <taxon>Peptostreptococcaceae</taxon>
        <taxon>Peptostreptococcus</taxon>
    </lineage>
</organism>